<proteinExistence type="predicted"/>
<dbReference type="EMBL" id="QXCT01000001">
    <property type="protein sequence ID" value="MDW9250855.1"/>
    <property type="molecule type" value="Genomic_DNA"/>
</dbReference>
<dbReference type="AlphaFoldDB" id="A0AAW9CIS2"/>
<name>A0AAW9CIS2_BURTH</name>
<organism evidence="1 2">
    <name type="scientific">Burkholderia thailandensis</name>
    <dbReference type="NCBI Taxonomy" id="57975"/>
    <lineage>
        <taxon>Bacteria</taxon>
        <taxon>Pseudomonadati</taxon>
        <taxon>Pseudomonadota</taxon>
        <taxon>Betaproteobacteria</taxon>
        <taxon>Burkholderiales</taxon>
        <taxon>Burkholderiaceae</taxon>
        <taxon>Burkholderia</taxon>
        <taxon>pseudomallei group</taxon>
    </lineage>
</organism>
<dbReference type="Proteomes" id="UP001272137">
    <property type="component" value="Unassembled WGS sequence"/>
</dbReference>
<evidence type="ECO:0000313" key="1">
    <source>
        <dbReference type="EMBL" id="MDW9250855.1"/>
    </source>
</evidence>
<gene>
    <name evidence="1" type="ORF">C7S16_4786</name>
</gene>
<evidence type="ECO:0000313" key="2">
    <source>
        <dbReference type="Proteomes" id="UP001272137"/>
    </source>
</evidence>
<comment type="caution">
    <text evidence="1">The sequence shown here is derived from an EMBL/GenBank/DDBJ whole genome shotgun (WGS) entry which is preliminary data.</text>
</comment>
<sequence>MRPSACATLRAGRCADDESRTRRPSLLIQINFRNYGDPRLESSISIDA</sequence>
<reference evidence="1" key="1">
    <citation type="submission" date="2018-08" db="EMBL/GenBank/DDBJ databases">
        <title>Identification of Burkholderia cepacia strains that express a Burkholderia pseudomallei-like capsular polysaccharide.</title>
        <authorList>
            <person name="Burtnick M.N."/>
            <person name="Vongsouvath M."/>
            <person name="Newton P."/>
            <person name="Wuthiekanun V."/>
            <person name="Limmathurotsakul D."/>
            <person name="Brett P.J."/>
            <person name="Chantratita N."/>
            <person name="Dance D.A."/>
        </authorList>
    </citation>
    <scope>NUCLEOTIDE SEQUENCE</scope>
    <source>
        <strain evidence="1">SBXCC001</strain>
    </source>
</reference>
<protein>
    <submittedName>
        <fullName evidence="1">Uncharacterized protein</fullName>
    </submittedName>
</protein>
<accession>A0AAW9CIS2</accession>